<feature type="domain" description="DUF397" evidence="1">
    <location>
        <begin position="29"/>
        <end position="82"/>
    </location>
</feature>
<dbReference type="Proteomes" id="UP000199341">
    <property type="component" value="Unassembled WGS sequence"/>
</dbReference>
<organism evidence="2 3">
    <name type="scientific">Actinacidiphila guanduensis</name>
    <dbReference type="NCBI Taxonomy" id="310781"/>
    <lineage>
        <taxon>Bacteria</taxon>
        <taxon>Bacillati</taxon>
        <taxon>Actinomycetota</taxon>
        <taxon>Actinomycetes</taxon>
        <taxon>Kitasatosporales</taxon>
        <taxon>Streptomycetaceae</taxon>
        <taxon>Actinacidiphila</taxon>
    </lineage>
</organism>
<keyword evidence="3" id="KW-1185">Reference proteome</keyword>
<evidence type="ECO:0000259" key="1">
    <source>
        <dbReference type="Pfam" id="PF04149"/>
    </source>
</evidence>
<evidence type="ECO:0000313" key="2">
    <source>
        <dbReference type="EMBL" id="SDN45524.1"/>
    </source>
</evidence>
<reference evidence="2 3" key="1">
    <citation type="submission" date="2016-10" db="EMBL/GenBank/DDBJ databases">
        <authorList>
            <person name="de Groot N.N."/>
        </authorList>
    </citation>
    <scope>NUCLEOTIDE SEQUENCE [LARGE SCALE GENOMIC DNA]</scope>
    <source>
        <strain evidence="2 3">CGMCC 4.2022</strain>
    </source>
</reference>
<dbReference type="EMBL" id="FNIE01000004">
    <property type="protein sequence ID" value="SDN45524.1"/>
    <property type="molecule type" value="Genomic_DNA"/>
</dbReference>
<accession>A0A1H0BIN8</accession>
<dbReference type="OrthoDB" id="4570646at2"/>
<dbReference type="RefSeq" id="WP_093783987.1">
    <property type="nucleotide sequence ID" value="NZ_FNIE01000004.1"/>
</dbReference>
<dbReference type="AlphaFoldDB" id="A0A1H0BIN8"/>
<feature type="domain" description="DUF397" evidence="1">
    <location>
        <begin position="10"/>
        <end position="27"/>
    </location>
</feature>
<gene>
    <name evidence="2" type="ORF">SAMN05216259_104200</name>
</gene>
<name>A0A1H0BIN8_9ACTN</name>
<protein>
    <recommendedName>
        <fullName evidence="1">DUF397 domain-containing protein</fullName>
    </recommendedName>
</protein>
<dbReference type="InterPro" id="IPR007278">
    <property type="entry name" value="DUF397"/>
</dbReference>
<evidence type="ECO:0000313" key="3">
    <source>
        <dbReference type="Proteomes" id="UP000199341"/>
    </source>
</evidence>
<dbReference type="Pfam" id="PF04149">
    <property type="entry name" value="DUF397"/>
    <property type="match status" value="2"/>
</dbReference>
<proteinExistence type="predicted"/>
<dbReference type="STRING" id="310781.SAMN05216259_104200"/>
<sequence>MIDRTLHGVEWYKSSYSDSSGGACVEVGRWRKSSYSDSSGGNCIEVQDGVPYLVPVRDSKDPQGPALAFSREAWSAFVGAVKDGRFEV</sequence>